<accession>A0A1H0VYZ5</accession>
<evidence type="ECO:0000313" key="2">
    <source>
        <dbReference type="EMBL" id="SDP83660.1"/>
    </source>
</evidence>
<proteinExistence type="predicted"/>
<organism evidence="2 3">
    <name type="scientific">Paracidovorax cattleyae</name>
    <dbReference type="NCBI Taxonomy" id="80868"/>
    <lineage>
        <taxon>Bacteria</taxon>
        <taxon>Pseudomonadati</taxon>
        <taxon>Pseudomonadota</taxon>
        <taxon>Betaproteobacteria</taxon>
        <taxon>Burkholderiales</taxon>
        <taxon>Comamonadaceae</taxon>
        <taxon>Paracidovorax</taxon>
    </lineage>
</organism>
<dbReference type="PANTHER" id="PTHR30373:SF8">
    <property type="entry name" value="BLL7265 PROTEIN"/>
    <property type="match status" value="1"/>
</dbReference>
<dbReference type="Gene3D" id="3.10.310.50">
    <property type="match status" value="1"/>
</dbReference>
<dbReference type="EMBL" id="FNJL01000030">
    <property type="protein sequence ID" value="SDP83660.1"/>
    <property type="molecule type" value="Genomic_DNA"/>
</dbReference>
<evidence type="ECO:0000313" key="3">
    <source>
        <dbReference type="Proteomes" id="UP000199317"/>
    </source>
</evidence>
<evidence type="ECO:0000259" key="1">
    <source>
        <dbReference type="Pfam" id="PF04536"/>
    </source>
</evidence>
<protein>
    <submittedName>
        <fullName evidence="2">TLP18.3, Psb32 and MOLO-1 founding protein of phosphatase</fullName>
    </submittedName>
</protein>
<dbReference type="AlphaFoldDB" id="A0A1H0VYZ5"/>
<dbReference type="PANTHER" id="PTHR30373">
    <property type="entry name" value="UPF0603 PROTEIN YGCG"/>
    <property type="match status" value="1"/>
</dbReference>
<sequence>MPSTSRPPAPKHPPGLPARIVRLLRHRWAEGGLHRALPPDLLERLARRVAASEARHTGQIRIYAEGGLPASYLWRGASARERAVTLFGKLRVWDTEHNNGVLIYLLLAEHAIEIVADRALARTVPPATWSEMAARMGEAFRPGRYEDGLTQALEEVSALLAEHFPAGPGPRGANELPDMPLLGGHALLKGR</sequence>
<feature type="domain" description="TPM" evidence="1">
    <location>
        <begin position="38"/>
        <end position="158"/>
    </location>
</feature>
<dbReference type="Proteomes" id="UP000199317">
    <property type="component" value="Unassembled WGS sequence"/>
</dbReference>
<reference evidence="3" key="1">
    <citation type="submission" date="2016-10" db="EMBL/GenBank/DDBJ databases">
        <authorList>
            <person name="Varghese N."/>
            <person name="Submissions S."/>
        </authorList>
    </citation>
    <scope>NUCLEOTIDE SEQUENCE [LARGE SCALE GENOMIC DNA]</scope>
    <source>
        <strain evidence="3">DSM 17101</strain>
    </source>
</reference>
<keyword evidence="3" id="KW-1185">Reference proteome</keyword>
<dbReference type="OrthoDB" id="5683663at2"/>
<dbReference type="InterPro" id="IPR007621">
    <property type="entry name" value="TPM_dom"/>
</dbReference>
<name>A0A1H0VYZ5_9BURK</name>
<dbReference type="RefSeq" id="WP_092838150.1">
    <property type="nucleotide sequence ID" value="NZ_CP028290.1"/>
</dbReference>
<dbReference type="Pfam" id="PF04536">
    <property type="entry name" value="TPM_phosphatase"/>
    <property type="match status" value="1"/>
</dbReference>
<gene>
    <name evidence="2" type="ORF">SAMN04489708_13034</name>
</gene>